<accession>B7PF16</accession>
<dbReference type="EnsemblMetazoa" id="ISCW018026-RA">
    <property type="protein sequence ID" value="ISCW018026-PA"/>
    <property type="gene ID" value="ISCW018026"/>
</dbReference>
<dbReference type="PaxDb" id="6945-B7PF16"/>
<evidence type="ECO:0000313" key="2">
    <source>
        <dbReference type="EnsemblMetazoa" id="ISCW018026-PA"/>
    </source>
</evidence>
<organism>
    <name type="scientific">Ixodes scapularis</name>
    <name type="common">Black-legged tick</name>
    <name type="synonym">Deer tick</name>
    <dbReference type="NCBI Taxonomy" id="6945"/>
    <lineage>
        <taxon>Eukaryota</taxon>
        <taxon>Metazoa</taxon>
        <taxon>Ecdysozoa</taxon>
        <taxon>Arthropoda</taxon>
        <taxon>Chelicerata</taxon>
        <taxon>Arachnida</taxon>
        <taxon>Acari</taxon>
        <taxon>Parasitiformes</taxon>
        <taxon>Ixodida</taxon>
        <taxon>Ixodoidea</taxon>
        <taxon>Ixodidae</taxon>
        <taxon>Ixodinae</taxon>
        <taxon>Ixodes</taxon>
    </lineage>
</organism>
<dbReference type="VEuPathDB" id="VectorBase:ISCI018026"/>
<proteinExistence type="predicted"/>
<reference evidence="2" key="2">
    <citation type="submission" date="2020-05" db="UniProtKB">
        <authorList>
            <consortium name="EnsemblMetazoa"/>
        </authorList>
    </citation>
    <scope>IDENTIFICATION</scope>
    <source>
        <strain evidence="2">wikel</strain>
    </source>
</reference>
<reference evidence="1 3" key="1">
    <citation type="submission" date="2008-03" db="EMBL/GenBank/DDBJ databases">
        <title>Annotation of Ixodes scapularis.</title>
        <authorList>
            <consortium name="Ixodes scapularis Genome Project Consortium"/>
            <person name="Caler E."/>
            <person name="Hannick L.I."/>
            <person name="Bidwell S."/>
            <person name="Joardar V."/>
            <person name="Thiagarajan M."/>
            <person name="Amedeo P."/>
            <person name="Galinsky K.J."/>
            <person name="Schobel S."/>
            <person name="Inman J."/>
            <person name="Hostetler J."/>
            <person name="Miller J."/>
            <person name="Hammond M."/>
            <person name="Megy K."/>
            <person name="Lawson D."/>
            <person name="Kodira C."/>
            <person name="Sutton G."/>
            <person name="Meyer J."/>
            <person name="Hill C.A."/>
            <person name="Birren B."/>
            <person name="Nene V."/>
            <person name="Collins F."/>
            <person name="Alarcon-Chaidez F."/>
            <person name="Wikel S."/>
            <person name="Strausberg R."/>
        </authorList>
    </citation>
    <scope>NUCLEOTIDE SEQUENCE [LARGE SCALE GENOMIC DNA]</scope>
    <source>
        <strain evidence="3">Wikel</strain>
        <strain evidence="1">Wikel colony</strain>
    </source>
</reference>
<evidence type="ECO:0000313" key="1">
    <source>
        <dbReference type="EMBL" id="EEC05188.1"/>
    </source>
</evidence>
<dbReference type="VEuPathDB" id="VectorBase:ISCW018026"/>
<sequence length="118" mass="13605">MAPLAVPVALNRVKQLKNTFPKCMGRAQFNEIKRNNEPVHFVLFITVRGQEGTTLGTCFSVHLNVTPMQLALEHTKVQLLQCDTKPCYLLHENYFQTIFLSHLWMQFPENVLYSCPIL</sequence>
<name>B7PF16_IXOSC</name>
<dbReference type="InParanoid" id="B7PF16"/>
<dbReference type="HOGENOM" id="CLU_2075728_0_0_1"/>
<dbReference type="Proteomes" id="UP000001555">
    <property type="component" value="Unassembled WGS sequence"/>
</dbReference>
<evidence type="ECO:0000313" key="3">
    <source>
        <dbReference type="Proteomes" id="UP000001555"/>
    </source>
</evidence>
<dbReference type="EMBL" id="ABJB010527914">
    <property type="status" value="NOT_ANNOTATED_CDS"/>
    <property type="molecule type" value="Genomic_DNA"/>
</dbReference>
<dbReference type="EMBL" id="DS698884">
    <property type="protein sequence ID" value="EEC05188.1"/>
    <property type="molecule type" value="Genomic_DNA"/>
</dbReference>
<dbReference type="AlphaFoldDB" id="B7PF16"/>
<keyword evidence="3" id="KW-1185">Reference proteome</keyword>
<gene>
    <name evidence="1" type="ORF">IscW_ISCW018026</name>
</gene>
<protein>
    <submittedName>
        <fullName evidence="1 2">Uncharacterized protein</fullName>
    </submittedName>
</protein>